<evidence type="ECO:0000259" key="2">
    <source>
        <dbReference type="PROSITE" id="PS51178"/>
    </source>
</evidence>
<dbReference type="Proteomes" id="UP000730161">
    <property type="component" value="Unassembled WGS sequence"/>
</dbReference>
<dbReference type="SMART" id="SM00740">
    <property type="entry name" value="PASTA"/>
    <property type="match status" value="3"/>
</dbReference>
<feature type="domain" description="PASTA" evidence="2">
    <location>
        <begin position="440"/>
        <end position="506"/>
    </location>
</feature>
<dbReference type="InterPro" id="IPR005543">
    <property type="entry name" value="PASTA_dom"/>
</dbReference>
<dbReference type="RefSeq" id="WP_211531617.1">
    <property type="nucleotide sequence ID" value="NZ_JWHL01000022.1"/>
</dbReference>
<dbReference type="PROSITE" id="PS51178">
    <property type="entry name" value="PASTA"/>
    <property type="match status" value="2"/>
</dbReference>
<keyword evidence="1" id="KW-0175">Coiled coil</keyword>
<comment type="caution">
    <text evidence="3">The sequence shown here is derived from an EMBL/GenBank/DDBJ whole genome shotgun (WGS) entry which is preliminary data.</text>
</comment>
<evidence type="ECO:0000313" key="4">
    <source>
        <dbReference type="Proteomes" id="UP000730161"/>
    </source>
</evidence>
<organism evidence="3 4">
    <name type="scientific">Methanocalculus chunghsingensis</name>
    <dbReference type="NCBI Taxonomy" id="156457"/>
    <lineage>
        <taxon>Archaea</taxon>
        <taxon>Methanobacteriati</taxon>
        <taxon>Methanobacteriota</taxon>
        <taxon>Stenosarchaea group</taxon>
        <taxon>Methanomicrobia</taxon>
        <taxon>Methanomicrobiales</taxon>
        <taxon>Methanocalculaceae</taxon>
        <taxon>Methanocalculus</taxon>
    </lineage>
</organism>
<feature type="coiled-coil region" evidence="1">
    <location>
        <begin position="18"/>
        <end position="166"/>
    </location>
</feature>
<dbReference type="AlphaFoldDB" id="A0A8J8B696"/>
<keyword evidence="4" id="KW-1185">Reference proteome</keyword>
<reference evidence="3" key="1">
    <citation type="submission" date="2014-12" db="EMBL/GenBank/DDBJ databases">
        <authorList>
            <person name="Huang H.-H."/>
            <person name="Chen S.-C."/>
            <person name="Lai M.-C."/>
        </authorList>
    </citation>
    <scope>NUCLEOTIDE SEQUENCE</scope>
    <source>
        <strain evidence="3">K1F9705b</strain>
    </source>
</reference>
<name>A0A8J8B696_9EURY</name>
<evidence type="ECO:0000256" key="1">
    <source>
        <dbReference type="SAM" id="Coils"/>
    </source>
</evidence>
<dbReference type="EMBL" id="JWHL01000022">
    <property type="protein sequence ID" value="MBR1369864.1"/>
    <property type="molecule type" value="Genomic_DNA"/>
</dbReference>
<dbReference type="CDD" id="cd06577">
    <property type="entry name" value="PASTA_pknB"/>
    <property type="match status" value="3"/>
</dbReference>
<accession>A0A8J8B696</accession>
<sequence length="589" mass="65367">MVNTRRDAIGPDALKKALEGVEKDKARMTEELQVDRKKIESLTREQEMLNTSLAEIKSKNAEMQKQLASLQKEKATLTGENEELKGAVRRLEKEEAGLQTRISALEKEAGQPKADEEIADLRRNLTALQQERMALKQENEELKGSVGRLEREEALLRGRIAGLEKEIRIPETGEESPDIHTRLASIQWEKIALSVENEQLRTAVARLEKEGYETRNRIQILEKELQRPKLLPEELTGMLKNALMKMDEGLQTTGGRVGYIVGTFDADIKASLSVDKDNNFSMKLPYPGEKVSPDSLSSIRLSFSAVPRMDPILVGVPQCTGMSKETAIMEVQRAGLTAETKEQLSPSPAGTVIDQEPEAYAEVDPKSTVLLTLSIPQEVIIPKLTGIPKEAALRMIAENHLMAGEIRQELSTGPPEIVLGQNPAEGTEAEGLSRVDLVISMEGVAVPSLIDQPEEEAVKSLRKAKLEAGEIRHTRSQNLDRIVLQQSPGPGEIVEPGSRVILTIAQPISIKDLTSMIRSDEEAQKNEKLFQRTLTAIDRLEIQNPEEIRRLTGISPEDLKQTLGLQTDEEAKKVRKVIERVFSTLAAHD</sequence>
<evidence type="ECO:0000313" key="3">
    <source>
        <dbReference type="EMBL" id="MBR1369864.1"/>
    </source>
</evidence>
<dbReference type="Gene3D" id="3.30.10.20">
    <property type="match status" value="3"/>
</dbReference>
<dbReference type="Pfam" id="PF03793">
    <property type="entry name" value="PASTA"/>
    <property type="match status" value="3"/>
</dbReference>
<feature type="domain" description="PASTA" evidence="2">
    <location>
        <begin position="310"/>
        <end position="375"/>
    </location>
</feature>
<gene>
    <name evidence="3" type="ORF">RJ53_10395</name>
</gene>
<protein>
    <recommendedName>
        <fullName evidence="2">PASTA domain-containing protein</fullName>
    </recommendedName>
</protein>
<dbReference type="Gene3D" id="1.10.287.510">
    <property type="entry name" value="Helix hairpin bin"/>
    <property type="match status" value="1"/>
</dbReference>
<feature type="coiled-coil region" evidence="1">
    <location>
        <begin position="190"/>
        <end position="224"/>
    </location>
</feature>
<proteinExistence type="predicted"/>